<evidence type="ECO:0000256" key="2">
    <source>
        <dbReference type="ARBA" id="ARBA00022525"/>
    </source>
</evidence>
<feature type="disulfide bond" evidence="10">
    <location>
        <begin position="529"/>
        <end position="590"/>
    </location>
</feature>
<dbReference type="SUPFAM" id="SSF56487">
    <property type="entry name" value="SRCR-like"/>
    <property type="match status" value="2"/>
</dbReference>
<dbReference type="InterPro" id="IPR014716">
    <property type="entry name" value="Fibrinogen_a/b/g_C_1"/>
</dbReference>
<keyword evidence="8 10" id="KW-1015">Disulfide bond</keyword>
<evidence type="ECO:0000256" key="8">
    <source>
        <dbReference type="ARBA" id="ARBA00023157"/>
    </source>
</evidence>
<dbReference type="Gene3D" id="3.90.215.10">
    <property type="entry name" value="Gamma Fibrinogen, chain A, domain 1"/>
    <property type="match status" value="1"/>
</dbReference>
<dbReference type="Pfam" id="PF00147">
    <property type="entry name" value="Fibrinogen_C"/>
    <property type="match status" value="1"/>
</dbReference>
<evidence type="ECO:0000256" key="6">
    <source>
        <dbReference type="ARBA" id="ARBA00022889"/>
    </source>
</evidence>
<comment type="subcellular location">
    <subcellularLocation>
        <location evidence="1">Secreted</location>
        <location evidence="1">Extracellular space</location>
        <location evidence="1">Extracellular matrix</location>
    </subcellularLocation>
</comment>
<dbReference type="SMART" id="SM00186">
    <property type="entry name" value="FBG"/>
    <property type="match status" value="1"/>
</dbReference>
<dbReference type="Pfam" id="PF23283">
    <property type="entry name" value="D8C_UMOD"/>
    <property type="match status" value="1"/>
</dbReference>
<dbReference type="FunFam" id="3.40.50.410:FF:000003">
    <property type="entry name" value="Collagen type VI alpha 3 chain"/>
    <property type="match status" value="1"/>
</dbReference>
<dbReference type="OrthoDB" id="7735550at2759"/>
<evidence type="ECO:0000313" key="15">
    <source>
        <dbReference type="RefSeq" id="XP_019624495.1"/>
    </source>
</evidence>
<evidence type="ECO:0000256" key="4">
    <source>
        <dbReference type="ARBA" id="ARBA00022729"/>
    </source>
</evidence>
<proteinExistence type="predicted"/>
<dbReference type="InterPro" id="IPR001190">
    <property type="entry name" value="SRCR"/>
</dbReference>
<dbReference type="PROSITE" id="PS00420">
    <property type="entry name" value="SRCR_1"/>
    <property type="match status" value="2"/>
</dbReference>
<evidence type="ECO:0000256" key="1">
    <source>
        <dbReference type="ARBA" id="ARBA00004498"/>
    </source>
</evidence>
<feature type="disulfide bond" evidence="10">
    <location>
        <begin position="560"/>
        <end position="570"/>
    </location>
</feature>
<dbReference type="InterPro" id="IPR036056">
    <property type="entry name" value="Fibrinogen-like_C"/>
</dbReference>
<keyword evidence="6" id="KW-0130">Cell adhesion</keyword>
<dbReference type="SUPFAM" id="SSF53300">
    <property type="entry name" value="vWA-like"/>
    <property type="match status" value="1"/>
</dbReference>
<dbReference type="PROSITE" id="PS50234">
    <property type="entry name" value="VWFA"/>
    <property type="match status" value="1"/>
</dbReference>
<feature type="domain" description="Fibrinogen C-terminal" evidence="13">
    <location>
        <begin position="587"/>
        <end position="805"/>
    </location>
</feature>
<dbReference type="InterPro" id="IPR036772">
    <property type="entry name" value="SRCR-like_dom_sf"/>
</dbReference>
<organism evidence="14 15">
    <name type="scientific">Branchiostoma belcheri</name>
    <name type="common">Amphioxus</name>
    <dbReference type="NCBI Taxonomy" id="7741"/>
    <lineage>
        <taxon>Eukaryota</taxon>
        <taxon>Metazoa</taxon>
        <taxon>Chordata</taxon>
        <taxon>Cephalochordata</taxon>
        <taxon>Leptocardii</taxon>
        <taxon>Amphioxiformes</taxon>
        <taxon>Branchiostomatidae</taxon>
        <taxon>Branchiostoma</taxon>
    </lineage>
</organism>
<dbReference type="RefSeq" id="XP_019624495.1">
    <property type="nucleotide sequence ID" value="XM_019768936.1"/>
</dbReference>
<name>A0A6P4Y643_BRABE</name>
<feature type="disulfide bond" evidence="10">
    <location>
        <begin position="299"/>
        <end position="309"/>
    </location>
</feature>
<keyword evidence="9" id="KW-0325">Glycoprotein</keyword>
<dbReference type="PROSITE" id="PS50287">
    <property type="entry name" value="SRCR_2"/>
    <property type="match status" value="2"/>
</dbReference>
<dbReference type="KEGG" id="bbel:109470154"/>
<dbReference type="PRINTS" id="PR00453">
    <property type="entry name" value="VWFADOMAIN"/>
</dbReference>
<evidence type="ECO:0000256" key="9">
    <source>
        <dbReference type="ARBA" id="ARBA00023180"/>
    </source>
</evidence>
<dbReference type="PROSITE" id="PS51406">
    <property type="entry name" value="FIBRINOGEN_C_2"/>
    <property type="match status" value="1"/>
</dbReference>
<dbReference type="InterPro" id="IPR036465">
    <property type="entry name" value="vWFA_dom_sf"/>
</dbReference>
<feature type="domain" description="VWFA" evidence="11">
    <location>
        <begin position="49"/>
        <end position="220"/>
    </location>
</feature>
<dbReference type="PRINTS" id="PR00258">
    <property type="entry name" value="SPERACTRCPTR"/>
</dbReference>
<dbReference type="InterPro" id="IPR002035">
    <property type="entry name" value="VWF_A"/>
</dbReference>
<keyword evidence="4" id="KW-0732">Signal</keyword>
<evidence type="ECO:0000313" key="14">
    <source>
        <dbReference type="Proteomes" id="UP000515135"/>
    </source>
</evidence>
<gene>
    <name evidence="15" type="primary">LOC109470154</name>
</gene>
<evidence type="ECO:0000259" key="12">
    <source>
        <dbReference type="PROSITE" id="PS50287"/>
    </source>
</evidence>
<dbReference type="CDD" id="cd00087">
    <property type="entry name" value="FReD"/>
    <property type="match status" value="1"/>
</dbReference>
<dbReference type="SUPFAM" id="SSF56496">
    <property type="entry name" value="Fibrinogen C-terminal domain-like"/>
    <property type="match status" value="1"/>
</dbReference>
<dbReference type="InterPro" id="IPR002181">
    <property type="entry name" value="Fibrinogen_a/b/g_C_dom"/>
</dbReference>
<keyword evidence="3" id="KW-0272">Extracellular matrix</keyword>
<dbReference type="Proteomes" id="UP000515135">
    <property type="component" value="Unplaced"/>
</dbReference>
<keyword evidence="2" id="KW-0964">Secreted</keyword>
<sequence>MGEEVTANSVTTWPTTLETTMLTTLAQTTEDPMPTIVFPTTQPCDLMPDLFFVLDGSGSVSVSDFNTVKQFVAAVVTGFTIGLSDTRVGVLQYSNFNTLGCNLGDHADESSFVNAINTMTRQGGGTNTGAALEFARQNAAWRAAPTPKIMVVLTDGHSSDSVAAPSQALAADGVTVFAIGVGNFDHSELLQIANNNAGRVFELTDFNLLAQNINWIARALCKAQEPGPRLVGGSGDHEGRVEVFHNGQWGTICDDNWSLQDANVVCRQLGFFAAEAATCCSSFGRSSSYGQIWLDDVACSGNEPNLYSCSHNGWGNHNCDNYEDAGVVCTQSQSTQDPLTPVTTTYPWSVTTQGQVTTPVDVYPCNPGEYHVLDEPWQNFGHGLRSFNCYSGRNFNGEWYRFMGSAGSQMLARNPERYYTCGTTYPLWMNGTHPTVADGEVSRQLCTYQGSSYPCRYPATIQVKACRAGYYVYKLHRTGSCHYGYCGVTGVRLVNGTGDHEGRVEIYRDGEWGTVCHNSWDRNDAHVVCRQLGFPGAERATTGASFGQGTGPIWLDDVTCRGSESDLQTCSHSGWGRHNCGHNQDAGVVCTDIIDCSQYYASGQRTNGVYPVGSTSSGVQAYCDMSGGGWTVIQRRQDGSVPFNRTWEEYKHGFGNKSGEYWLGNENIYLLTQQKNYDLRIDIKDWEGNRLSRTYRSFIMRGEADNYRLWFLYSGTGNTGNWPIHRGQNFSTVDRDNDYWSGGHCSHEEGGKGGWWFRECGFPNFNSCYRGSCESSCSGRDGLSWQSNEGKWHLLKSVTMKIKPR</sequence>
<evidence type="ECO:0000256" key="5">
    <source>
        <dbReference type="ARBA" id="ARBA00022737"/>
    </source>
</evidence>
<protein>
    <submittedName>
        <fullName evidence="15">Lysyl oxidase homolog 4-like</fullName>
    </submittedName>
</protein>
<dbReference type="InterPro" id="IPR057774">
    <property type="entry name" value="D8C_UMOD/GP2/OIT3-like"/>
</dbReference>
<dbReference type="GO" id="GO:0007155">
    <property type="term" value="P:cell adhesion"/>
    <property type="evidence" value="ECO:0007669"/>
    <property type="project" value="UniProtKB-KW"/>
</dbReference>
<feature type="disulfide bond" evidence="10">
    <location>
        <begin position="516"/>
        <end position="580"/>
    </location>
</feature>
<evidence type="ECO:0000256" key="10">
    <source>
        <dbReference type="PROSITE-ProRule" id="PRU00196"/>
    </source>
</evidence>
<dbReference type="Gene3D" id="3.10.250.10">
    <property type="entry name" value="SRCR-like domain"/>
    <property type="match status" value="2"/>
</dbReference>
<dbReference type="FunFam" id="3.10.250.10:FF:000001">
    <property type="entry name" value="Lysyl oxidase 4 isoform X1"/>
    <property type="match status" value="1"/>
</dbReference>
<accession>A0A6P4Y643</accession>
<keyword evidence="5" id="KW-0677">Repeat</keyword>
<feature type="domain" description="SRCR" evidence="12">
    <location>
        <begin position="491"/>
        <end position="591"/>
    </location>
</feature>
<evidence type="ECO:0000256" key="3">
    <source>
        <dbReference type="ARBA" id="ARBA00022530"/>
    </source>
</evidence>
<evidence type="ECO:0000256" key="7">
    <source>
        <dbReference type="ARBA" id="ARBA00023119"/>
    </source>
</evidence>
<dbReference type="GO" id="GO:0016020">
    <property type="term" value="C:membrane"/>
    <property type="evidence" value="ECO:0007669"/>
    <property type="project" value="InterPro"/>
</dbReference>
<dbReference type="FunFam" id="3.10.250.10:FF:000006">
    <property type="entry name" value="neurotrypsin isoform X2"/>
    <property type="match status" value="1"/>
</dbReference>
<comment type="caution">
    <text evidence="10">Lacks conserved residue(s) required for the propagation of feature annotation.</text>
</comment>
<dbReference type="CDD" id="cd01472">
    <property type="entry name" value="vWA_collagen"/>
    <property type="match status" value="1"/>
</dbReference>
<dbReference type="AlphaFoldDB" id="A0A6P4Y643"/>
<dbReference type="PANTHER" id="PTHR48071">
    <property type="entry name" value="SRCR DOMAIN-CONTAINING PROTEIN"/>
    <property type="match status" value="1"/>
</dbReference>
<dbReference type="Pfam" id="PF00530">
    <property type="entry name" value="SRCR"/>
    <property type="match status" value="2"/>
</dbReference>
<evidence type="ECO:0000259" key="13">
    <source>
        <dbReference type="PROSITE" id="PS51406"/>
    </source>
</evidence>
<reference evidence="15" key="1">
    <citation type="submission" date="2025-08" db="UniProtKB">
        <authorList>
            <consortium name="RefSeq"/>
        </authorList>
    </citation>
    <scope>IDENTIFICATION</scope>
    <source>
        <tissue evidence="15">Gonad</tissue>
    </source>
</reference>
<dbReference type="GO" id="GO:0005581">
    <property type="term" value="C:collagen trimer"/>
    <property type="evidence" value="ECO:0007669"/>
    <property type="project" value="UniProtKB-KW"/>
</dbReference>
<dbReference type="SMART" id="SM00327">
    <property type="entry name" value="VWA"/>
    <property type="match status" value="1"/>
</dbReference>
<keyword evidence="14" id="KW-1185">Reference proteome</keyword>
<keyword evidence="7" id="KW-0176">Collagen</keyword>
<dbReference type="Pfam" id="PF00092">
    <property type="entry name" value="VWA"/>
    <property type="match status" value="1"/>
</dbReference>
<dbReference type="PANTHER" id="PTHR48071:SF28">
    <property type="entry name" value="SRCR DOMAIN-CONTAINING PROTEIN"/>
    <property type="match status" value="1"/>
</dbReference>
<dbReference type="GeneID" id="109470154"/>
<dbReference type="SMART" id="SM00202">
    <property type="entry name" value="SR"/>
    <property type="match status" value="2"/>
</dbReference>
<feature type="domain" description="SRCR" evidence="12">
    <location>
        <begin position="228"/>
        <end position="330"/>
    </location>
</feature>
<evidence type="ECO:0000259" key="11">
    <source>
        <dbReference type="PROSITE" id="PS50234"/>
    </source>
</evidence>
<dbReference type="Gene3D" id="3.40.50.410">
    <property type="entry name" value="von Willebrand factor, type A domain"/>
    <property type="match status" value="1"/>
</dbReference>